<dbReference type="InterPro" id="IPR043149">
    <property type="entry name" value="TagF_N"/>
</dbReference>
<dbReference type="RefSeq" id="WP_229788879.1">
    <property type="nucleotide sequence ID" value="NZ_BMPV01000004.1"/>
</dbReference>
<evidence type="ECO:0000313" key="2">
    <source>
        <dbReference type="Proteomes" id="UP000319213"/>
    </source>
</evidence>
<dbReference type="GO" id="GO:0047355">
    <property type="term" value="F:CDP-glycerol glycerophosphotransferase activity"/>
    <property type="evidence" value="ECO:0007669"/>
    <property type="project" value="InterPro"/>
</dbReference>
<keyword evidence="1" id="KW-0808">Transferase</keyword>
<dbReference type="Pfam" id="PF04464">
    <property type="entry name" value="Glyphos_transf"/>
    <property type="match status" value="2"/>
</dbReference>
<protein>
    <submittedName>
        <fullName evidence="1">CDP-glycerol glycerophosphotransferase</fullName>
    </submittedName>
</protein>
<comment type="caution">
    <text evidence="1">The sequence shown here is derived from an EMBL/GenBank/DDBJ whole genome shotgun (WGS) entry which is preliminary data.</text>
</comment>
<dbReference type="InterPro" id="IPR007554">
    <property type="entry name" value="Glycerophosphate_synth"/>
</dbReference>
<organism evidence="1 2">
    <name type="scientific">Thermopolyspora flexuosa</name>
    <dbReference type="NCBI Taxonomy" id="103836"/>
    <lineage>
        <taxon>Bacteria</taxon>
        <taxon>Bacillati</taxon>
        <taxon>Actinomycetota</taxon>
        <taxon>Actinomycetes</taxon>
        <taxon>Streptosporangiales</taxon>
        <taxon>Streptosporangiaceae</taxon>
        <taxon>Thermopolyspora</taxon>
    </lineage>
</organism>
<dbReference type="Proteomes" id="UP000319213">
    <property type="component" value="Unassembled WGS sequence"/>
</dbReference>
<proteinExistence type="predicted"/>
<dbReference type="PANTHER" id="PTHR37316:SF3">
    <property type="entry name" value="TEICHOIC ACID GLYCEROL-PHOSPHATE TRANSFERASE"/>
    <property type="match status" value="1"/>
</dbReference>
<dbReference type="InterPro" id="IPR051612">
    <property type="entry name" value="Teichoic_Acid_Biosynth"/>
</dbReference>
<accession>A0A543ITB3</accession>
<gene>
    <name evidence="1" type="ORF">FHX40_0435</name>
</gene>
<dbReference type="AlphaFoldDB" id="A0A543ITB3"/>
<dbReference type="PANTHER" id="PTHR37316">
    <property type="entry name" value="TEICHOIC ACID GLYCEROL-PHOSPHATE PRIMASE"/>
    <property type="match status" value="1"/>
</dbReference>
<sequence length="1032" mass="115057">MPTGATPVRPGDLLAERIRAVQDLFDRGEALEGLILAVDTTGLSRADRRRLHTEVLCGPLGARLDSAARRGPERRREAIEALRPFLATVEPRVKRNLPVMRRLAYHLIETRDPTELAEGEDLAKLAAAQTEPFRRVRRGLRWYAESPVELPKDQAPRLTRLRRADLVPVTQVDDISWTADGRLRVTGHAYLAGLSVRSRRFNRARVMLYGPRWLPPIAMRTTRIHRPQVTHGAAEPGCNYDWAGFVAEVNPFALRWRAGVRAVVRGAMRLLRGRPIVRDTATWRAEIVIWSRAARAKGLLRGPAQGRTERPDGREVKPGLWVRPVWTSDRALQIVLQPTRAELLSASLDGDTVEIVGFLPGRPITKGRARLGGYRVAAEFTPVTGGTRFSLTLPAQALLKEREVRRLWVEPKGMPAASVQLTDGAEARLLVGDREIAVLRDRRDRATIASYRIRPFITSATWEVDRDGRSGTLTLTGDYPDPDPGPRELVLRHTSGLVFHVPLTREGTRFTARFAPGAMPRFGGTTVLPSGVWHMSVTGTTAKGRALIVPMRFSHPALAGLDESPVEIAGRTYRIVSTRFDVPILVVAEKIPDDEKGAAGDWALRRVFYPAERSRELWDATVYVSFDGRCYADSPRAIYEERLRRGDDREHIWVVRDGAFTPPDSAALGLAHGITPRVVREGGREHYEALARARYIVTNSMLPPWFRAREDQVVVQTWHGTPVKRIGVDQPHMSRTPRPPVWYRQAAEVRNWDLLVAQSPWAARILRRAFRYEGEVLECGLPRNDLLADGDRDALAAAVRRRLGVPEGKRIVLYAPTARDNDRKNSSLRLDLAELRRAIGHDHVLLVRGHMLQAYPSAPGLAAPDSAAAKAMAADSLPVAPAGPEGARPSPKLLARRAAMAKAREKARTGNAAFALDVTTYPDVTELMLVADVLITDYSAVMFDFVVTGRPILLYAPDLDRFEEIRGLYLDLSTQAPGPLLFEQSEVVDALRSIERITAAYAERYASFARRYAPHDDGKATVRLVDHVWRPS</sequence>
<keyword evidence="2" id="KW-1185">Reference proteome</keyword>
<reference evidence="1 2" key="1">
    <citation type="submission" date="2019-06" db="EMBL/GenBank/DDBJ databases">
        <title>Sequencing the genomes of 1000 actinobacteria strains.</title>
        <authorList>
            <person name="Klenk H.-P."/>
        </authorList>
    </citation>
    <scope>NUCLEOTIDE SEQUENCE [LARGE SCALE GENOMIC DNA]</scope>
    <source>
        <strain evidence="1 2">DSM 43186</strain>
    </source>
</reference>
<dbReference type="Gene3D" id="3.40.50.11820">
    <property type="match status" value="1"/>
</dbReference>
<name>A0A543ITB3_9ACTN</name>
<dbReference type="SUPFAM" id="SSF53756">
    <property type="entry name" value="UDP-Glycosyltransferase/glycogen phosphorylase"/>
    <property type="match status" value="1"/>
</dbReference>
<dbReference type="EMBL" id="VFPQ01000001">
    <property type="protein sequence ID" value="TQM73782.1"/>
    <property type="molecule type" value="Genomic_DNA"/>
</dbReference>
<dbReference type="GO" id="GO:0016020">
    <property type="term" value="C:membrane"/>
    <property type="evidence" value="ECO:0007669"/>
    <property type="project" value="InterPro"/>
</dbReference>
<evidence type="ECO:0000313" key="1">
    <source>
        <dbReference type="EMBL" id="TQM73782.1"/>
    </source>
</evidence>